<dbReference type="PROSITE" id="PS51387">
    <property type="entry name" value="FAD_PCMH"/>
    <property type="match status" value="1"/>
</dbReference>
<evidence type="ECO:0000256" key="1">
    <source>
        <dbReference type="ARBA" id="ARBA00022630"/>
    </source>
</evidence>
<keyword evidence="2" id="KW-0560">Oxidoreductase</keyword>
<dbReference type="Proteomes" id="UP000726170">
    <property type="component" value="Unassembled WGS sequence"/>
</dbReference>
<proteinExistence type="predicted"/>
<dbReference type="RefSeq" id="WP_216439177.1">
    <property type="nucleotide sequence ID" value="NZ_JAHLQF010000002.1"/>
</dbReference>
<evidence type="ECO:0000313" key="5">
    <source>
        <dbReference type="Proteomes" id="UP000726170"/>
    </source>
</evidence>
<accession>A0ABS6EIV9</accession>
<keyword evidence="5" id="KW-1185">Reference proteome</keyword>
<organism evidence="4 5">
    <name type="scientific">Clostridium mobile</name>
    <dbReference type="NCBI Taxonomy" id="2841512"/>
    <lineage>
        <taxon>Bacteria</taxon>
        <taxon>Bacillati</taxon>
        <taxon>Bacillota</taxon>
        <taxon>Clostridia</taxon>
        <taxon>Eubacteriales</taxon>
        <taxon>Clostridiaceae</taxon>
        <taxon>Clostridium</taxon>
    </lineage>
</organism>
<dbReference type="Pfam" id="PF00941">
    <property type="entry name" value="FAD_binding_5"/>
    <property type="match status" value="1"/>
</dbReference>
<comment type="caution">
    <text evidence="4">The sequence shown here is derived from an EMBL/GenBank/DDBJ whole genome shotgun (WGS) entry which is preliminary data.</text>
</comment>
<dbReference type="PANTHER" id="PTHR42659:SF9">
    <property type="entry name" value="XANTHINE DEHYDROGENASE FAD-BINDING SUBUNIT XDHB-RELATED"/>
    <property type="match status" value="1"/>
</dbReference>
<protein>
    <submittedName>
        <fullName evidence="4">FAD binding domain-containing protein</fullName>
    </submittedName>
</protein>
<feature type="domain" description="FAD-binding PCMH-type" evidence="3">
    <location>
        <begin position="1"/>
        <end position="176"/>
    </location>
</feature>
<dbReference type="Pfam" id="PF03450">
    <property type="entry name" value="CO_deh_flav_C"/>
    <property type="match status" value="1"/>
</dbReference>
<evidence type="ECO:0000313" key="4">
    <source>
        <dbReference type="EMBL" id="MBU5484717.1"/>
    </source>
</evidence>
<dbReference type="InterPro" id="IPR005107">
    <property type="entry name" value="CO_DH_flav_C"/>
</dbReference>
<sequence length="291" mass="32155">MEKLEFKSPSTVEELINCLKEAEENTFLLSGGTDLVIKLRTQNIYKGTLIDMSKIEELNYIKVEDGYIKIGANVTFSEIADNEIIRKYANSIYEVASQVGSTQIRNTARMAGNIANASPGGDSIPVLESMDARVKIMNSKGEYILKSISEIVVSIGKNTLKKDEAIVEILIPHLSKEYRSAFSKYGMSSRSTVVIANISVSMLVKYDKEKNLIEDAKVVLGAAAPVMYHAVEGEKLLINETPSKELAEEFGEKLKNHVTESINGIKMFECKIDAVKGLALDVFNKIFSDVL</sequence>
<gene>
    <name evidence="4" type="ORF">KQI86_10265</name>
</gene>
<dbReference type="InterPro" id="IPR016166">
    <property type="entry name" value="FAD-bd_PCMH"/>
</dbReference>
<dbReference type="InterPro" id="IPR002346">
    <property type="entry name" value="Mopterin_DH_FAD-bd"/>
</dbReference>
<keyword evidence="1" id="KW-0285">Flavoprotein</keyword>
<dbReference type="PANTHER" id="PTHR42659">
    <property type="entry name" value="XANTHINE DEHYDROGENASE SUBUNIT C-RELATED"/>
    <property type="match status" value="1"/>
</dbReference>
<dbReference type="InterPro" id="IPR051312">
    <property type="entry name" value="Diverse_Substr_Oxidored"/>
</dbReference>
<evidence type="ECO:0000259" key="3">
    <source>
        <dbReference type="PROSITE" id="PS51387"/>
    </source>
</evidence>
<evidence type="ECO:0000256" key="2">
    <source>
        <dbReference type="ARBA" id="ARBA00023002"/>
    </source>
</evidence>
<dbReference type="EMBL" id="JAHLQF010000002">
    <property type="protein sequence ID" value="MBU5484717.1"/>
    <property type="molecule type" value="Genomic_DNA"/>
</dbReference>
<name>A0ABS6EIV9_9CLOT</name>
<reference evidence="4 5" key="1">
    <citation type="submission" date="2021-06" db="EMBL/GenBank/DDBJ databases">
        <authorList>
            <person name="Sun Q."/>
            <person name="Li D."/>
        </authorList>
    </citation>
    <scope>NUCLEOTIDE SEQUENCE [LARGE SCALE GENOMIC DNA]</scope>
    <source>
        <strain evidence="4 5">MSJ-11</strain>
    </source>
</reference>